<evidence type="ECO:0000313" key="2">
    <source>
        <dbReference type="Proteomes" id="UP000318288"/>
    </source>
</evidence>
<reference evidence="1 2" key="1">
    <citation type="submission" date="2019-02" db="EMBL/GenBank/DDBJ databases">
        <title>Deep-cultivation of Planctomycetes and their phenomic and genomic characterization uncovers novel biology.</title>
        <authorList>
            <person name="Wiegand S."/>
            <person name="Jogler M."/>
            <person name="Boedeker C."/>
            <person name="Pinto D."/>
            <person name="Vollmers J."/>
            <person name="Rivas-Marin E."/>
            <person name="Kohn T."/>
            <person name="Peeters S.H."/>
            <person name="Heuer A."/>
            <person name="Rast P."/>
            <person name="Oberbeckmann S."/>
            <person name="Bunk B."/>
            <person name="Jeske O."/>
            <person name="Meyerdierks A."/>
            <person name="Storesund J.E."/>
            <person name="Kallscheuer N."/>
            <person name="Luecker S."/>
            <person name="Lage O.M."/>
            <person name="Pohl T."/>
            <person name="Merkel B.J."/>
            <person name="Hornburger P."/>
            <person name="Mueller R.-W."/>
            <person name="Bruemmer F."/>
            <person name="Labrenz M."/>
            <person name="Spormann A.M."/>
            <person name="Op Den Camp H."/>
            <person name="Overmann J."/>
            <person name="Amann R."/>
            <person name="Jetten M.S.M."/>
            <person name="Mascher T."/>
            <person name="Medema M.H."/>
            <person name="Devos D.P."/>
            <person name="Kaster A.-K."/>
            <person name="Ovreas L."/>
            <person name="Rohde M."/>
            <person name="Galperin M.Y."/>
            <person name="Jogler C."/>
        </authorList>
    </citation>
    <scope>NUCLEOTIDE SEQUENCE [LARGE SCALE GENOMIC DNA]</scope>
    <source>
        <strain evidence="1 2">Poly51</strain>
    </source>
</reference>
<name>A0A5C6EM03_9BACT</name>
<evidence type="ECO:0000313" key="1">
    <source>
        <dbReference type="EMBL" id="TWU48641.1"/>
    </source>
</evidence>
<organism evidence="1 2">
    <name type="scientific">Rubripirellula tenax</name>
    <dbReference type="NCBI Taxonomy" id="2528015"/>
    <lineage>
        <taxon>Bacteria</taxon>
        <taxon>Pseudomonadati</taxon>
        <taxon>Planctomycetota</taxon>
        <taxon>Planctomycetia</taxon>
        <taxon>Pirellulales</taxon>
        <taxon>Pirellulaceae</taxon>
        <taxon>Rubripirellula</taxon>
    </lineage>
</organism>
<dbReference type="Proteomes" id="UP000318288">
    <property type="component" value="Unassembled WGS sequence"/>
</dbReference>
<comment type="caution">
    <text evidence="1">The sequence shown here is derived from an EMBL/GenBank/DDBJ whole genome shotgun (WGS) entry which is preliminary data.</text>
</comment>
<protein>
    <submittedName>
        <fullName evidence="1">Uncharacterized protein</fullName>
    </submittedName>
</protein>
<dbReference type="EMBL" id="SJPW01000006">
    <property type="protein sequence ID" value="TWU48641.1"/>
    <property type="molecule type" value="Genomic_DNA"/>
</dbReference>
<sequence>MAGDAGKWIYQFIRKASTKDVSATPLVVISSLIAKLGPLRYWPSVG</sequence>
<proteinExistence type="predicted"/>
<dbReference type="AlphaFoldDB" id="A0A5C6EM03"/>
<keyword evidence="2" id="KW-1185">Reference proteome</keyword>
<accession>A0A5C6EM03</accession>
<gene>
    <name evidence="1" type="ORF">Poly51_45420</name>
</gene>